<feature type="transmembrane region" description="Helical" evidence="6">
    <location>
        <begin position="95"/>
        <end position="116"/>
    </location>
</feature>
<feature type="transmembrane region" description="Helical" evidence="6">
    <location>
        <begin position="218"/>
        <end position="237"/>
    </location>
</feature>
<dbReference type="GO" id="GO:0005886">
    <property type="term" value="C:plasma membrane"/>
    <property type="evidence" value="ECO:0007669"/>
    <property type="project" value="UniProtKB-SubCell"/>
</dbReference>
<keyword evidence="4 6" id="KW-1133">Transmembrane helix</keyword>
<keyword evidence="3 6" id="KW-0812">Transmembrane</keyword>
<accession>A0A3B0SK64</accession>
<gene>
    <name evidence="7" type="ORF">MNBD_ALPHA08-1424</name>
</gene>
<organism evidence="7">
    <name type="scientific">hydrothermal vent metagenome</name>
    <dbReference type="NCBI Taxonomy" id="652676"/>
    <lineage>
        <taxon>unclassified sequences</taxon>
        <taxon>metagenomes</taxon>
        <taxon>ecological metagenomes</taxon>
    </lineage>
</organism>
<proteinExistence type="predicted"/>
<keyword evidence="2" id="KW-1003">Cell membrane</keyword>
<protein>
    <submittedName>
        <fullName evidence="7">Branched-chain amino acid transport system permease protein LivM (TC 3.A.1.4.1)</fullName>
    </submittedName>
</protein>
<reference evidence="7" key="1">
    <citation type="submission" date="2018-06" db="EMBL/GenBank/DDBJ databases">
        <authorList>
            <person name="Zhirakovskaya E."/>
        </authorList>
    </citation>
    <scope>NUCLEOTIDE SEQUENCE</scope>
</reference>
<dbReference type="Pfam" id="PF02653">
    <property type="entry name" value="BPD_transp_2"/>
    <property type="match status" value="1"/>
</dbReference>
<evidence type="ECO:0000256" key="1">
    <source>
        <dbReference type="ARBA" id="ARBA00004651"/>
    </source>
</evidence>
<feature type="transmembrane region" description="Helical" evidence="6">
    <location>
        <begin position="168"/>
        <end position="187"/>
    </location>
</feature>
<evidence type="ECO:0000256" key="2">
    <source>
        <dbReference type="ARBA" id="ARBA00022475"/>
    </source>
</evidence>
<dbReference type="AlphaFoldDB" id="A0A3B0SK64"/>
<feature type="transmembrane region" description="Helical" evidence="6">
    <location>
        <begin position="289"/>
        <end position="308"/>
    </location>
</feature>
<evidence type="ECO:0000313" key="7">
    <source>
        <dbReference type="EMBL" id="VAV96733.1"/>
    </source>
</evidence>
<evidence type="ECO:0000256" key="3">
    <source>
        <dbReference type="ARBA" id="ARBA00022692"/>
    </source>
</evidence>
<feature type="transmembrane region" description="Helical" evidence="6">
    <location>
        <begin position="40"/>
        <end position="58"/>
    </location>
</feature>
<comment type="subcellular location">
    <subcellularLocation>
        <location evidence="1">Cell membrane</location>
        <topology evidence="1">Multi-pass membrane protein</topology>
    </subcellularLocation>
</comment>
<feature type="transmembrane region" description="Helical" evidence="6">
    <location>
        <begin position="257"/>
        <end position="282"/>
    </location>
</feature>
<feature type="transmembrane region" description="Helical" evidence="6">
    <location>
        <begin position="65"/>
        <end position="83"/>
    </location>
</feature>
<dbReference type="CDD" id="cd06581">
    <property type="entry name" value="TM_PBP1_LivM_like"/>
    <property type="match status" value="1"/>
</dbReference>
<sequence>MVSMTRNTWVNIIVLAAVGLIPLLFYASGQTFYLDLATRMVTLAVAAVSLNLILGYGGMVSFGHAVFIGIGAYAVGIPAYHATNGEFEIIASYNGFFQVLLAVVLSSLFALITGAISLRTKGIYFIMITMAFGQMIFFLFISLETYGGDDGLTIDVRSEFPVVNLDNAITMFLVAYGVLLATIFAIYKIVNSRFGMVLQGAKDNEERMRAMGYNTFKYKLTAYVIAGAFCGLAGALLGNFTTFISPEMIDWTRSGELIFMVLLGGSGTLVGPVVGAAIFVVLEEVLSSFTIYWHLPFGIMLILSVLFARKGLLSLFLKGGKDD</sequence>
<dbReference type="InterPro" id="IPR043428">
    <property type="entry name" value="LivM-like"/>
</dbReference>
<evidence type="ECO:0000256" key="5">
    <source>
        <dbReference type="ARBA" id="ARBA00023136"/>
    </source>
</evidence>
<dbReference type="PANTHER" id="PTHR30482:SF17">
    <property type="entry name" value="ABC TRANSPORTER ATP-BINDING PROTEIN"/>
    <property type="match status" value="1"/>
</dbReference>
<evidence type="ECO:0000256" key="4">
    <source>
        <dbReference type="ARBA" id="ARBA00022989"/>
    </source>
</evidence>
<dbReference type="PANTHER" id="PTHR30482">
    <property type="entry name" value="HIGH-AFFINITY BRANCHED-CHAIN AMINO ACID TRANSPORT SYSTEM PERMEASE"/>
    <property type="match status" value="1"/>
</dbReference>
<name>A0A3B0SK64_9ZZZZ</name>
<keyword evidence="5 6" id="KW-0472">Membrane</keyword>
<dbReference type="EMBL" id="UOEC01000134">
    <property type="protein sequence ID" value="VAV96733.1"/>
    <property type="molecule type" value="Genomic_DNA"/>
</dbReference>
<feature type="transmembrane region" description="Helical" evidence="6">
    <location>
        <begin position="123"/>
        <end position="143"/>
    </location>
</feature>
<dbReference type="GO" id="GO:0015658">
    <property type="term" value="F:branched-chain amino acid transmembrane transporter activity"/>
    <property type="evidence" value="ECO:0007669"/>
    <property type="project" value="InterPro"/>
</dbReference>
<evidence type="ECO:0000256" key="6">
    <source>
        <dbReference type="SAM" id="Phobius"/>
    </source>
</evidence>
<dbReference type="InterPro" id="IPR001851">
    <property type="entry name" value="ABC_transp_permease"/>
</dbReference>
<feature type="transmembrane region" description="Helical" evidence="6">
    <location>
        <begin position="9"/>
        <end position="28"/>
    </location>
</feature>